<dbReference type="SUPFAM" id="SSF46689">
    <property type="entry name" value="Homeodomain-like"/>
    <property type="match status" value="1"/>
</dbReference>
<comment type="caution">
    <text evidence="1">The sequence shown here is derived from an EMBL/GenBank/DDBJ whole genome shotgun (WGS) entry which is preliminary data.</text>
</comment>
<evidence type="ECO:0000313" key="2">
    <source>
        <dbReference type="Proteomes" id="UP001617427"/>
    </source>
</evidence>
<dbReference type="EMBL" id="JBIUZV010000001">
    <property type="protein sequence ID" value="MFJ3044377.1"/>
    <property type="molecule type" value="Genomic_DNA"/>
</dbReference>
<evidence type="ECO:0000313" key="1">
    <source>
        <dbReference type="EMBL" id="MFJ3044377.1"/>
    </source>
</evidence>
<dbReference type="Gene3D" id="1.10.357.10">
    <property type="entry name" value="Tetracycline Repressor, domain 2"/>
    <property type="match status" value="1"/>
</dbReference>
<dbReference type="Gene3D" id="1.10.10.60">
    <property type="entry name" value="Homeodomain-like"/>
    <property type="match status" value="1"/>
</dbReference>
<protein>
    <submittedName>
        <fullName evidence="1">TetR/AcrR family transcriptional regulator</fullName>
    </submittedName>
</protein>
<keyword evidence="2" id="KW-1185">Reference proteome</keyword>
<name>A0ABW8EV37_9BURK</name>
<organism evidence="1 2">
    <name type="scientific">Herbaspirillum chlorophenolicum</name>
    <dbReference type="NCBI Taxonomy" id="211589"/>
    <lineage>
        <taxon>Bacteria</taxon>
        <taxon>Pseudomonadati</taxon>
        <taxon>Pseudomonadota</taxon>
        <taxon>Betaproteobacteria</taxon>
        <taxon>Burkholderiales</taxon>
        <taxon>Oxalobacteraceae</taxon>
        <taxon>Herbaspirillum</taxon>
    </lineage>
</organism>
<accession>A0ABW8EV37</accession>
<sequence length="229" mass="26153">MSDGELVIEKGMRFDALLEQKCRDRAFGKKDRTRFLIMACVARQILDEPAKSPSIEAILDETGLSRGTFYNNFADMEAAMETVLSTFFQALWTNRPRTAPSRAGSADYDPVYEANLWYCESYETNAGLFAAFTRVAAYMPTLLRMRETMNANWVDRVISSTAKKRGRNFSEAERLTFQGELRLMVAMSIEALRERFIHCDELLSKSFPNAQAMAAGLTKIWNETIRRHL</sequence>
<dbReference type="InterPro" id="IPR009057">
    <property type="entry name" value="Homeodomain-like_sf"/>
</dbReference>
<reference evidence="1 2" key="1">
    <citation type="submission" date="2024-10" db="EMBL/GenBank/DDBJ databases">
        <title>The Natural Products Discovery Center: Release of the First 8490 Sequenced Strains for Exploring Actinobacteria Biosynthetic Diversity.</title>
        <authorList>
            <person name="Kalkreuter E."/>
            <person name="Kautsar S.A."/>
            <person name="Yang D."/>
            <person name="Bader C.D."/>
            <person name="Teijaro C.N."/>
            <person name="Fluegel L."/>
            <person name="Davis C.M."/>
            <person name="Simpson J.R."/>
            <person name="Lauterbach L."/>
            <person name="Steele A.D."/>
            <person name="Gui C."/>
            <person name="Meng S."/>
            <person name="Li G."/>
            <person name="Viehrig K."/>
            <person name="Ye F."/>
            <person name="Su P."/>
            <person name="Kiefer A.F."/>
            <person name="Nichols A."/>
            <person name="Cepeda A.J."/>
            <person name="Yan W."/>
            <person name="Fan B."/>
            <person name="Jiang Y."/>
            <person name="Adhikari A."/>
            <person name="Zheng C.-J."/>
            <person name="Schuster L."/>
            <person name="Cowan T.M."/>
            <person name="Smanski M.J."/>
            <person name="Chevrette M.G."/>
            <person name="De Carvalho L.P.S."/>
            <person name="Shen B."/>
        </authorList>
    </citation>
    <scope>NUCLEOTIDE SEQUENCE [LARGE SCALE GENOMIC DNA]</scope>
    <source>
        <strain evidence="1 2">NPDC087045</strain>
    </source>
</reference>
<dbReference type="RefSeq" id="WP_169801846.1">
    <property type="nucleotide sequence ID" value="NZ_JBIUZV010000001.1"/>
</dbReference>
<dbReference type="Proteomes" id="UP001617427">
    <property type="component" value="Unassembled WGS sequence"/>
</dbReference>
<proteinExistence type="predicted"/>
<gene>
    <name evidence="1" type="ORF">ACIPEN_00980</name>
</gene>